<accession>A0ABV3Y3Q9</accession>
<protein>
    <submittedName>
        <fullName evidence="1">Uncharacterized protein</fullName>
    </submittedName>
</protein>
<dbReference type="RefSeq" id="WP_298403486.1">
    <property type="nucleotide sequence ID" value="NZ_JBFSHR010000039.1"/>
</dbReference>
<proteinExistence type="predicted"/>
<comment type="caution">
    <text evidence="1">The sequence shown here is derived from an EMBL/GenBank/DDBJ whole genome shotgun (WGS) entry which is preliminary data.</text>
</comment>
<keyword evidence="2" id="KW-1185">Reference proteome</keyword>
<dbReference type="EMBL" id="JBFSHR010000039">
    <property type="protein sequence ID" value="MEX6430167.1"/>
    <property type="molecule type" value="Genomic_DNA"/>
</dbReference>
<organism evidence="1 2">
    <name type="scientific">Ferrimicrobium acidiphilum</name>
    <dbReference type="NCBI Taxonomy" id="121039"/>
    <lineage>
        <taxon>Bacteria</taxon>
        <taxon>Bacillati</taxon>
        <taxon>Actinomycetota</taxon>
        <taxon>Acidimicrobiia</taxon>
        <taxon>Acidimicrobiales</taxon>
        <taxon>Acidimicrobiaceae</taxon>
        <taxon>Ferrimicrobium</taxon>
    </lineage>
</organism>
<evidence type="ECO:0000313" key="1">
    <source>
        <dbReference type="EMBL" id="MEX6430167.1"/>
    </source>
</evidence>
<dbReference type="Proteomes" id="UP001560267">
    <property type="component" value="Unassembled WGS sequence"/>
</dbReference>
<evidence type="ECO:0000313" key="2">
    <source>
        <dbReference type="Proteomes" id="UP001560267"/>
    </source>
</evidence>
<gene>
    <name evidence="1" type="ORF">AB6A68_10020</name>
</gene>
<name>A0ABV3Y3Q9_9ACTN</name>
<reference evidence="1 2" key="1">
    <citation type="submission" date="2024-07" db="EMBL/GenBank/DDBJ databases">
        <title>Draft Genome Sequence of Ferrimicrobium acidiphilum Strain YE2023, Isolated from a Pulp of Bioleach Reactor.</title>
        <authorList>
            <person name="Elkina Y.A."/>
            <person name="Bulaeva A.G."/>
            <person name="Beletsky A.V."/>
            <person name="Mardanov A.V."/>
        </authorList>
    </citation>
    <scope>NUCLEOTIDE SEQUENCE [LARGE SCALE GENOMIC DNA]</scope>
    <source>
        <strain evidence="1 2">YE2023</strain>
    </source>
</reference>
<sequence>MSQLGIAKGSVTEIKAGVYRLRVDAGPDPAAGRRREVSQVIHGGKREANSTLRHLINEVESE</sequence>